<name>A0A226D901_FOLCA</name>
<organism evidence="1 2">
    <name type="scientific">Folsomia candida</name>
    <name type="common">Springtail</name>
    <dbReference type="NCBI Taxonomy" id="158441"/>
    <lineage>
        <taxon>Eukaryota</taxon>
        <taxon>Metazoa</taxon>
        <taxon>Ecdysozoa</taxon>
        <taxon>Arthropoda</taxon>
        <taxon>Hexapoda</taxon>
        <taxon>Collembola</taxon>
        <taxon>Entomobryomorpha</taxon>
        <taxon>Isotomoidea</taxon>
        <taxon>Isotomidae</taxon>
        <taxon>Proisotominae</taxon>
        <taxon>Folsomia</taxon>
    </lineage>
</organism>
<reference evidence="1 2" key="1">
    <citation type="submission" date="2015-12" db="EMBL/GenBank/DDBJ databases">
        <title>The genome of Folsomia candida.</title>
        <authorList>
            <person name="Faddeeva A."/>
            <person name="Derks M.F."/>
            <person name="Anvar Y."/>
            <person name="Smit S."/>
            <person name="Van Straalen N."/>
            <person name="Roelofs D."/>
        </authorList>
    </citation>
    <scope>NUCLEOTIDE SEQUENCE [LARGE SCALE GENOMIC DNA]</scope>
    <source>
        <strain evidence="1 2">VU population</strain>
        <tissue evidence="1">Whole body</tissue>
    </source>
</reference>
<dbReference type="AlphaFoldDB" id="A0A226D901"/>
<comment type="caution">
    <text evidence="1">The sequence shown here is derived from an EMBL/GenBank/DDBJ whole genome shotgun (WGS) entry which is preliminary data.</text>
</comment>
<dbReference type="EMBL" id="LNIX01000027">
    <property type="protein sequence ID" value="OXA42025.1"/>
    <property type="molecule type" value="Genomic_DNA"/>
</dbReference>
<protein>
    <recommendedName>
        <fullName evidence="3">F-box domain-containing protein</fullName>
    </recommendedName>
</protein>
<evidence type="ECO:0000313" key="2">
    <source>
        <dbReference type="Proteomes" id="UP000198287"/>
    </source>
</evidence>
<proteinExistence type="predicted"/>
<gene>
    <name evidence="1" type="ORF">Fcan01_23176</name>
</gene>
<evidence type="ECO:0008006" key="3">
    <source>
        <dbReference type="Google" id="ProtNLM"/>
    </source>
</evidence>
<keyword evidence="2" id="KW-1185">Reference proteome</keyword>
<sequence length="516" mass="59943">MDNAGSLDLEKNHQVVRNSLIVHHITKFLPNSDLITITQVNSTWEGAARKHLLSRCPVRLTPDPLGTYISLMQSWGHKHVQLAFGEYPKSQLLSEYQIFSNQQSHFVTTLGIDWVLNVKTRWSHEFFRILQSFPHVTSLQLNALIHLKDPVPYHHLDDNDAVDFTDEWLSSLVPTDFYLPKVTRLVINVHEFFSMAWLGETIENFLSVTVKRTLPRIFPHFQNLTHFGGINLQWKESDVENHGNLLPASVTSLSIEDIPCRGQGNRFVPLNFVPGCITRLQFHTICHQHEENRTIENVLIKVAPTLTHLEFSRIEVCEPFRVRTIICPPLPKLKVFKISRNPYQGKGASPNYADYRVEINFEFASAQNHHVLSYAEQFPCLEIIIVQNDWSHVRPRDFEVIPNGSSFETLVEFLYHNFMPEGVSPCETVRRVDIPYPAGLKFRWCGANCKWEWRDTEEFYDRVASTFPNLGYQILDPVWREKRRKGLRNIVEMARNYGFSEEDIHVMMRNGDVRVK</sequence>
<evidence type="ECO:0000313" key="1">
    <source>
        <dbReference type="EMBL" id="OXA42025.1"/>
    </source>
</evidence>
<dbReference type="Proteomes" id="UP000198287">
    <property type="component" value="Unassembled WGS sequence"/>
</dbReference>
<accession>A0A226D901</accession>
<dbReference type="SUPFAM" id="SSF52047">
    <property type="entry name" value="RNI-like"/>
    <property type="match status" value="1"/>
</dbReference>